<reference evidence="1" key="1">
    <citation type="submission" date="2020-11" db="EMBL/GenBank/DDBJ databases">
        <authorList>
            <consortium name="DOE Joint Genome Institute"/>
            <person name="Ahrendt S."/>
            <person name="Riley R."/>
            <person name="Andreopoulos W."/>
            <person name="Labutti K."/>
            <person name="Pangilinan J."/>
            <person name="Ruiz-Duenas F.J."/>
            <person name="Barrasa J.M."/>
            <person name="Sanchez-Garcia M."/>
            <person name="Camarero S."/>
            <person name="Miyauchi S."/>
            <person name="Serrano A."/>
            <person name="Linde D."/>
            <person name="Babiker R."/>
            <person name="Drula E."/>
            <person name="Ayuso-Fernandez I."/>
            <person name="Pacheco R."/>
            <person name="Padilla G."/>
            <person name="Ferreira P."/>
            <person name="Barriuso J."/>
            <person name="Kellner H."/>
            <person name="Castanera R."/>
            <person name="Alfaro M."/>
            <person name="Ramirez L."/>
            <person name="Pisabarro A.G."/>
            <person name="Kuo A."/>
            <person name="Tritt A."/>
            <person name="Lipzen A."/>
            <person name="He G."/>
            <person name="Yan M."/>
            <person name="Ng V."/>
            <person name="Cullen D."/>
            <person name="Martin F."/>
            <person name="Rosso M.-N."/>
            <person name="Henrissat B."/>
            <person name="Hibbett D."/>
            <person name="Martinez A.T."/>
            <person name="Grigoriev I.V."/>
        </authorList>
    </citation>
    <scope>NUCLEOTIDE SEQUENCE</scope>
    <source>
        <strain evidence="1">MF-IS2</strain>
    </source>
</reference>
<dbReference type="Proteomes" id="UP000807342">
    <property type="component" value="Unassembled WGS sequence"/>
</dbReference>
<sequence length="134" mass="15051">MLFSPNDLLSPSVPQLKLSGANWVEFAMRFCNVMHGKFLWGHFDATRTPAPSSRTSADSSHTPSYILGTNGEILDWDCYESLARSLLMTRLPTSTAFIVNELSSVQDMWNAVVSKYTYKGAFSQTRLRCDFLSL</sequence>
<comment type="caution">
    <text evidence="1">The sequence shown here is derived from an EMBL/GenBank/DDBJ whole genome shotgun (WGS) entry which is preliminary data.</text>
</comment>
<keyword evidence="2" id="KW-1185">Reference proteome</keyword>
<organism evidence="1 2">
    <name type="scientific">Macrolepiota fuliginosa MF-IS2</name>
    <dbReference type="NCBI Taxonomy" id="1400762"/>
    <lineage>
        <taxon>Eukaryota</taxon>
        <taxon>Fungi</taxon>
        <taxon>Dikarya</taxon>
        <taxon>Basidiomycota</taxon>
        <taxon>Agaricomycotina</taxon>
        <taxon>Agaricomycetes</taxon>
        <taxon>Agaricomycetidae</taxon>
        <taxon>Agaricales</taxon>
        <taxon>Agaricineae</taxon>
        <taxon>Agaricaceae</taxon>
        <taxon>Macrolepiota</taxon>
    </lineage>
</organism>
<dbReference type="OrthoDB" id="3263038at2759"/>
<gene>
    <name evidence="1" type="ORF">P691DRAFT_683866</name>
</gene>
<evidence type="ECO:0000313" key="2">
    <source>
        <dbReference type="Proteomes" id="UP000807342"/>
    </source>
</evidence>
<dbReference type="AlphaFoldDB" id="A0A9P6BXF2"/>
<protein>
    <submittedName>
        <fullName evidence="1">Uncharacterized protein</fullName>
    </submittedName>
</protein>
<accession>A0A9P6BXF2</accession>
<name>A0A9P6BXF2_9AGAR</name>
<evidence type="ECO:0000313" key="1">
    <source>
        <dbReference type="EMBL" id="KAF9441458.1"/>
    </source>
</evidence>
<proteinExistence type="predicted"/>
<dbReference type="EMBL" id="MU151903">
    <property type="protein sequence ID" value="KAF9441458.1"/>
    <property type="molecule type" value="Genomic_DNA"/>
</dbReference>